<dbReference type="AlphaFoldDB" id="A0A927GXP1"/>
<dbReference type="InterPro" id="IPR036259">
    <property type="entry name" value="MFS_trans_sf"/>
</dbReference>
<evidence type="ECO:0000256" key="8">
    <source>
        <dbReference type="SAM" id="Phobius"/>
    </source>
</evidence>
<dbReference type="SUPFAM" id="SSF103473">
    <property type="entry name" value="MFS general substrate transporter"/>
    <property type="match status" value="1"/>
</dbReference>
<feature type="transmembrane region" description="Helical" evidence="8">
    <location>
        <begin position="96"/>
        <end position="120"/>
    </location>
</feature>
<evidence type="ECO:0000256" key="3">
    <source>
        <dbReference type="ARBA" id="ARBA00022475"/>
    </source>
</evidence>
<keyword evidence="5 8" id="KW-0812">Transmembrane</keyword>
<keyword evidence="3" id="KW-1003">Cell membrane</keyword>
<evidence type="ECO:0000256" key="2">
    <source>
        <dbReference type="ARBA" id="ARBA00022448"/>
    </source>
</evidence>
<dbReference type="PANTHER" id="PTHR23522:SF10">
    <property type="entry name" value="3-PHENYLPROPIONIC ACID TRANSPORTER-RELATED"/>
    <property type="match status" value="1"/>
</dbReference>
<gene>
    <name evidence="10" type="ORF">IB286_11460</name>
</gene>
<keyword evidence="6 8" id="KW-1133">Transmembrane helix</keyword>
<feature type="transmembrane region" description="Helical" evidence="8">
    <location>
        <begin position="359"/>
        <end position="377"/>
    </location>
</feature>
<evidence type="ECO:0000313" key="11">
    <source>
        <dbReference type="Proteomes" id="UP000610558"/>
    </source>
</evidence>
<dbReference type="InterPro" id="IPR026032">
    <property type="entry name" value="HcaT-like"/>
</dbReference>
<name>A0A927GXP1_9GAMM</name>
<feature type="transmembrane region" description="Helical" evidence="8">
    <location>
        <begin position="73"/>
        <end position="90"/>
    </location>
</feature>
<evidence type="ECO:0000256" key="7">
    <source>
        <dbReference type="ARBA" id="ARBA00023136"/>
    </source>
</evidence>
<dbReference type="EMBL" id="JACXLD010000006">
    <property type="protein sequence ID" value="MBD2859624.1"/>
    <property type="molecule type" value="Genomic_DNA"/>
</dbReference>
<dbReference type="Proteomes" id="UP000610558">
    <property type="component" value="Unassembled WGS sequence"/>
</dbReference>
<dbReference type="PANTHER" id="PTHR23522">
    <property type="entry name" value="BLL5896 PROTEIN"/>
    <property type="match status" value="1"/>
</dbReference>
<evidence type="ECO:0000256" key="1">
    <source>
        <dbReference type="ARBA" id="ARBA00004429"/>
    </source>
</evidence>
<feature type="transmembrane region" description="Helical" evidence="8">
    <location>
        <begin position="157"/>
        <end position="178"/>
    </location>
</feature>
<feature type="transmembrane region" description="Helical" evidence="8">
    <location>
        <begin position="132"/>
        <end position="151"/>
    </location>
</feature>
<evidence type="ECO:0000256" key="4">
    <source>
        <dbReference type="ARBA" id="ARBA00022519"/>
    </source>
</evidence>
<sequence>MAAALPYWRLSGFYFFYFALLGTWLPYWALYLKSLGFSSIQIGFLSALVMVTKVVAPNIWGWLADSYHCRTRVIRLGALLATVCFLGVYFSDDYWWISLVVVSYSFFWNAVLSQFDVLTLSHLEGRYARYSLIRVWGSVGFIVAVMAVGAWLDYHPIFDLLIIVSLLLVGIWLCSLLVAERPKATDIASQAKAPLFSILRRPAVMVFFLSSFFLQLSHGPYYTFFSIFMEDKGYTKTITGLYWSLGVLVEVLLFLVMHRLLAAFSLRNILLWSLWLSVLRWLMIAYLVDSPVCLFIAQCLHAASFGSFHAAAVETVRRWFPHHHGQGMALYSGLSYGAGGALGAYYSGLLWDVSPELCFAIAAAAVAVAALLFWRYFAEPVTLEEIDAQ</sequence>
<dbReference type="NCBIfam" id="NF037955">
    <property type="entry name" value="mfs"/>
    <property type="match status" value="1"/>
</dbReference>
<keyword evidence="2" id="KW-0813">Transport</keyword>
<feature type="transmembrane region" description="Helical" evidence="8">
    <location>
        <begin position="42"/>
        <end position="61"/>
    </location>
</feature>
<reference evidence="10" key="1">
    <citation type="submission" date="2020-09" db="EMBL/GenBank/DDBJ databases">
        <authorList>
            <person name="Yoon J.-W."/>
        </authorList>
    </citation>
    <scope>NUCLEOTIDE SEQUENCE</scope>
    <source>
        <strain evidence="10">KMU-158</strain>
    </source>
</reference>
<keyword evidence="4" id="KW-0997">Cell inner membrane</keyword>
<accession>A0A927GXP1</accession>
<feature type="transmembrane region" description="Helical" evidence="8">
    <location>
        <begin position="328"/>
        <end position="347"/>
    </location>
</feature>
<feature type="domain" description="Major facilitator superfamily associated" evidence="9">
    <location>
        <begin position="7"/>
        <end position="359"/>
    </location>
</feature>
<keyword evidence="7 8" id="KW-0472">Membrane</keyword>
<evidence type="ECO:0000259" key="9">
    <source>
        <dbReference type="Pfam" id="PF12832"/>
    </source>
</evidence>
<comment type="subcellular location">
    <subcellularLocation>
        <location evidence="1">Cell inner membrane</location>
        <topology evidence="1">Multi-pass membrane protein</topology>
    </subcellularLocation>
</comment>
<dbReference type="InterPro" id="IPR024989">
    <property type="entry name" value="MFS_assoc_dom"/>
</dbReference>
<dbReference type="PIRSF" id="PIRSF004925">
    <property type="entry name" value="HcaT"/>
    <property type="match status" value="1"/>
</dbReference>
<dbReference type="GO" id="GO:0005886">
    <property type="term" value="C:plasma membrane"/>
    <property type="evidence" value="ECO:0007669"/>
    <property type="project" value="UniProtKB-SubCell"/>
</dbReference>
<dbReference type="GO" id="GO:0015528">
    <property type="term" value="F:lactose:proton symporter activity"/>
    <property type="evidence" value="ECO:0007669"/>
    <property type="project" value="TreeGrafter"/>
</dbReference>
<organism evidence="10 11">
    <name type="scientific">Spongiibacter pelagi</name>
    <dbReference type="NCBI Taxonomy" id="2760804"/>
    <lineage>
        <taxon>Bacteria</taxon>
        <taxon>Pseudomonadati</taxon>
        <taxon>Pseudomonadota</taxon>
        <taxon>Gammaproteobacteria</taxon>
        <taxon>Cellvibrionales</taxon>
        <taxon>Spongiibacteraceae</taxon>
        <taxon>Spongiibacter</taxon>
    </lineage>
</organism>
<protein>
    <submittedName>
        <fullName evidence="10">MFS transporter</fullName>
    </submittedName>
</protein>
<dbReference type="RefSeq" id="WP_190765660.1">
    <property type="nucleotide sequence ID" value="NZ_JACXLD010000006.1"/>
</dbReference>
<dbReference type="GO" id="GO:0030395">
    <property type="term" value="F:lactose binding"/>
    <property type="evidence" value="ECO:0007669"/>
    <property type="project" value="TreeGrafter"/>
</dbReference>
<feature type="transmembrane region" description="Helical" evidence="8">
    <location>
        <begin position="12"/>
        <end position="30"/>
    </location>
</feature>
<proteinExistence type="predicted"/>
<comment type="caution">
    <text evidence="10">The sequence shown here is derived from an EMBL/GenBank/DDBJ whole genome shotgun (WGS) entry which is preliminary data.</text>
</comment>
<evidence type="ECO:0000256" key="6">
    <source>
        <dbReference type="ARBA" id="ARBA00022989"/>
    </source>
</evidence>
<keyword evidence="11" id="KW-1185">Reference proteome</keyword>
<feature type="transmembrane region" description="Helical" evidence="8">
    <location>
        <begin position="269"/>
        <end position="288"/>
    </location>
</feature>
<dbReference type="Pfam" id="PF12832">
    <property type="entry name" value="MFS_1_like"/>
    <property type="match status" value="1"/>
</dbReference>
<evidence type="ECO:0000256" key="5">
    <source>
        <dbReference type="ARBA" id="ARBA00022692"/>
    </source>
</evidence>
<feature type="transmembrane region" description="Helical" evidence="8">
    <location>
        <begin position="198"/>
        <end position="217"/>
    </location>
</feature>
<dbReference type="Gene3D" id="1.20.1250.20">
    <property type="entry name" value="MFS general substrate transporter like domains"/>
    <property type="match status" value="2"/>
</dbReference>
<evidence type="ECO:0000313" key="10">
    <source>
        <dbReference type="EMBL" id="MBD2859624.1"/>
    </source>
</evidence>
<feature type="transmembrane region" description="Helical" evidence="8">
    <location>
        <begin position="237"/>
        <end position="257"/>
    </location>
</feature>